<sequence>MLGRLASAEFMIDQACDVREALRGARFYAASKSGVSPADMHFPPPSHFLVDCLHTFQHVDTPFVAVSVRPVELNARALEQFTSIPWDLFSTGSSKELAPVELSSLPALNLLCCNLPACILQMISASLATMVKSGKIHTILLSYTPNKRIGYGRFRGYRRREYHVESHDTVDLRRAERWKAKLEAAFQIPVSRNHFRSAVHSGAQDHFYSILSSNSQRRTCIPKSLVFSHQDTRCTPFIYPKFKAKNLVSQHLILRTAQRETRCLDVDQMKLPFSSVRRICLAAKTISTTKGNFERIILIRAFRLKARSVAACASTSSH</sequence>
<dbReference type="EMBL" id="JAWWNJ010000004">
    <property type="protein sequence ID" value="KAK7058161.1"/>
    <property type="molecule type" value="Genomic_DNA"/>
</dbReference>
<proteinExistence type="predicted"/>
<accession>A0AAW0E081</accession>
<evidence type="ECO:0000313" key="1">
    <source>
        <dbReference type="EMBL" id="KAK7058161.1"/>
    </source>
</evidence>
<dbReference type="AlphaFoldDB" id="A0AAW0E081"/>
<dbReference type="Proteomes" id="UP001362999">
    <property type="component" value="Unassembled WGS sequence"/>
</dbReference>
<organism evidence="1 2">
    <name type="scientific">Favolaschia claudopus</name>
    <dbReference type="NCBI Taxonomy" id="2862362"/>
    <lineage>
        <taxon>Eukaryota</taxon>
        <taxon>Fungi</taxon>
        <taxon>Dikarya</taxon>
        <taxon>Basidiomycota</taxon>
        <taxon>Agaricomycotina</taxon>
        <taxon>Agaricomycetes</taxon>
        <taxon>Agaricomycetidae</taxon>
        <taxon>Agaricales</taxon>
        <taxon>Marasmiineae</taxon>
        <taxon>Mycenaceae</taxon>
        <taxon>Favolaschia</taxon>
    </lineage>
</organism>
<reference evidence="1 2" key="1">
    <citation type="journal article" date="2024" name="J Genomics">
        <title>Draft genome sequencing and assembly of Favolaschia claudopus CIRM-BRFM 2984 isolated from oak limbs.</title>
        <authorList>
            <person name="Navarro D."/>
            <person name="Drula E."/>
            <person name="Chaduli D."/>
            <person name="Cazenave R."/>
            <person name="Ahrendt S."/>
            <person name="Wang J."/>
            <person name="Lipzen A."/>
            <person name="Daum C."/>
            <person name="Barry K."/>
            <person name="Grigoriev I.V."/>
            <person name="Favel A."/>
            <person name="Rosso M.N."/>
            <person name="Martin F."/>
        </authorList>
    </citation>
    <scope>NUCLEOTIDE SEQUENCE [LARGE SCALE GENOMIC DNA]</scope>
    <source>
        <strain evidence="1 2">CIRM-BRFM 2984</strain>
    </source>
</reference>
<comment type="caution">
    <text evidence="1">The sequence shown here is derived from an EMBL/GenBank/DDBJ whole genome shotgun (WGS) entry which is preliminary data.</text>
</comment>
<gene>
    <name evidence="1" type="ORF">R3P38DRAFT_2760279</name>
</gene>
<protein>
    <submittedName>
        <fullName evidence="1">Uncharacterized protein</fullName>
    </submittedName>
</protein>
<keyword evidence="2" id="KW-1185">Reference proteome</keyword>
<name>A0AAW0E081_9AGAR</name>
<evidence type="ECO:0000313" key="2">
    <source>
        <dbReference type="Proteomes" id="UP001362999"/>
    </source>
</evidence>